<dbReference type="Proteomes" id="UP001530293">
    <property type="component" value="Unassembled WGS sequence"/>
</dbReference>
<evidence type="ECO:0000313" key="2">
    <source>
        <dbReference type="EMBL" id="KAL3756933.1"/>
    </source>
</evidence>
<comment type="caution">
    <text evidence="2">The sequence shown here is derived from an EMBL/GenBank/DDBJ whole genome shotgun (WGS) entry which is preliminary data.</text>
</comment>
<evidence type="ECO:0000256" key="1">
    <source>
        <dbReference type="SAM" id="MobiDB-lite"/>
    </source>
</evidence>
<feature type="compositionally biased region" description="Basic and acidic residues" evidence="1">
    <location>
        <begin position="36"/>
        <end position="55"/>
    </location>
</feature>
<proteinExistence type="predicted"/>
<protein>
    <submittedName>
        <fullName evidence="2">Uncharacterized protein</fullName>
    </submittedName>
</protein>
<dbReference type="Pfam" id="PF15786">
    <property type="entry name" value="PET117"/>
    <property type="match status" value="1"/>
</dbReference>
<feature type="region of interest" description="Disordered" evidence="1">
    <location>
        <begin position="36"/>
        <end position="67"/>
    </location>
</feature>
<name>A0ABD3LYY5_9STRA</name>
<gene>
    <name evidence="2" type="ORF">ACHAWU_002478</name>
</gene>
<organism evidence="2 3">
    <name type="scientific">Discostella pseudostelligera</name>
    <dbReference type="NCBI Taxonomy" id="259834"/>
    <lineage>
        <taxon>Eukaryota</taxon>
        <taxon>Sar</taxon>
        <taxon>Stramenopiles</taxon>
        <taxon>Ochrophyta</taxon>
        <taxon>Bacillariophyta</taxon>
        <taxon>Coscinodiscophyceae</taxon>
        <taxon>Thalassiosirophycidae</taxon>
        <taxon>Stephanodiscales</taxon>
        <taxon>Stephanodiscaceae</taxon>
        <taxon>Discostella</taxon>
    </lineage>
</organism>
<dbReference type="AlphaFoldDB" id="A0ABD3LYY5"/>
<keyword evidence="3" id="KW-1185">Reference proteome</keyword>
<accession>A0ABD3LYY5</accession>
<evidence type="ECO:0000313" key="3">
    <source>
        <dbReference type="Proteomes" id="UP001530293"/>
    </source>
</evidence>
<sequence length="67" mass="7848">MGIVSSATLYAIFYSHYQQVRDKAVMRAGVERDKERIRLRGMKNKETRDDDERNATDGSIQEDGRRR</sequence>
<dbReference type="InterPro" id="IPR031568">
    <property type="entry name" value="Pet117"/>
</dbReference>
<reference evidence="2 3" key="1">
    <citation type="submission" date="2024-10" db="EMBL/GenBank/DDBJ databases">
        <title>Updated reference genomes for cyclostephanoid diatoms.</title>
        <authorList>
            <person name="Roberts W.R."/>
            <person name="Alverson A.J."/>
        </authorList>
    </citation>
    <scope>NUCLEOTIDE SEQUENCE [LARGE SCALE GENOMIC DNA]</scope>
    <source>
        <strain evidence="2 3">AJA232-27</strain>
    </source>
</reference>
<dbReference type="EMBL" id="JALLBG020000285">
    <property type="protein sequence ID" value="KAL3756933.1"/>
    <property type="molecule type" value="Genomic_DNA"/>
</dbReference>